<gene>
    <name evidence="1" type="ORF">CE91St55_31860</name>
</gene>
<reference evidence="1" key="1">
    <citation type="submission" date="2022-01" db="EMBL/GenBank/DDBJ databases">
        <title>Novel bile acid biosynthetic pathways are enriched in the microbiome of centenarians.</title>
        <authorList>
            <person name="Sato Y."/>
            <person name="Atarashi K."/>
            <person name="Plichta R.D."/>
            <person name="Arai Y."/>
            <person name="Sasajima S."/>
            <person name="Kearney M.S."/>
            <person name="Suda W."/>
            <person name="Takeshita K."/>
            <person name="Sasaki T."/>
            <person name="Okamoto S."/>
            <person name="Skelly N.A."/>
            <person name="Okamura Y."/>
            <person name="Vlamakis H."/>
            <person name="Li Y."/>
            <person name="Tanoue T."/>
            <person name="Takei H."/>
            <person name="Nittono H."/>
            <person name="Narushima S."/>
            <person name="Irie J."/>
            <person name="Itoh H."/>
            <person name="Moriya K."/>
            <person name="Sugiura Y."/>
            <person name="Suematsu M."/>
            <person name="Moritoki N."/>
            <person name="Shibata S."/>
            <person name="Littman R.D."/>
            <person name="Fischbach A.M."/>
            <person name="Uwamino Y."/>
            <person name="Inoue T."/>
            <person name="Honda A."/>
            <person name="Hattori M."/>
            <person name="Murai T."/>
            <person name="Xavier J.R."/>
            <person name="Hirose N."/>
            <person name="Honda K."/>
        </authorList>
    </citation>
    <scope>NUCLEOTIDE SEQUENCE</scope>
    <source>
        <strain evidence="1">CE91-St55</strain>
    </source>
</reference>
<dbReference type="Proteomes" id="UP001055091">
    <property type="component" value="Unassembled WGS sequence"/>
</dbReference>
<dbReference type="InterPro" id="IPR016181">
    <property type="entry name" value="Acyl_CoA_acyltransferase"/>
</dbReference>
<dbReference type="CDD" id="cd04301">
    <property type="entry name" value="NAT_SF"/>
    <property type="match status" value="1"/>
</dbReference>
<dbReference type="PROSITE" id="PS51186">
    <property type="entry name" value="GNAT"/>
    <property type="match status" value="1"/>
</dbReference>
<dbReference type="GO" id="GO:0016747">
    <property type="term" value="F:acyltransferase activity, transferring groups other than amino-acyl groups"/>
    <property type="evidence" value="ECO:0007669"/>
    <property type="project" value="InterPro"/>
</dbReference>
<dbReference type="InterPro" id="IPR000182">
    <property type="entry name" value="GNAT_dom"/>
</dbReference>
<sequence>MEIIDFKREYIEEASLLAMANYNEERTKVTCLPEVSRIPGLQSFADNGLGVAAFENRKMTGFLCCCSPFEHAFHTEAVGTFSPVHAHGAVKENRAFLYRRMYQKAAEKWVEHKIVSHAVSLYAHDREGLEAFFTCGFGLRCVDAIRPMEPLSFTAPLPLTLSSGIRYEELGKEHQYKIRDLRRMLIEHMGKSPCFMYQSPEEIDQSLIRAESGDSRIFAVLSGGSAIACLELSASAETFVSETGGIRNICGAYCLPQHRGKGVYQGLLNHVIETLKAEGWTRLGVDYESINPTAAHFWPKYFEPYTSGVVRRIDECAVRNN</sequence>
<dbReference type="Gene3D" id="3.40.630.30">
    <property type="match status" value="1"/>
</dbReference>
<dbReference type="RefSeq" id="WP_118077608.1">
    <property type="nucleotide sequence ID" value="NZ_BQNJ01000001.1"/>
</dbReference>
<dbReference type="GeneID" id="93151997"/>
<dbReference type="AlphaFoldDB" id="A0A413WTI5"/>
<accession>A0A413WTI5</accession>
<dbReference type="EMBL" id="BQNJ01000001">
    <property type="protein sequence ID" value="GKH01205.1"/>
    <property type="molecule type" value="Genomic_DNA"/>
</dbReference>
<evidence type="ECO:0000313" key="2">
    <source>
        <dbReference type="Proteomes" id="UP001055091"/>
    </source>
</evidence>
<proteinExistence type="predicted"/>
<evidence type="ECO:0000313" key="1">
    <source>
        <dbReference type="EMBL" id="GKH01205.1"/>
    </source>
</evidence>
<comment type="caution">
    <text evidence="1">The sequence shown here is derived from an EMBL/GenBank/DDBJ whole genome shotgun (WGS) entry which is preliminary data.</text>
</comment>
<organism evidence="1 2">
    <name type="scientific">Hungatella hathewayi</name>
    <dbReference type="NCBI Taxonomy" id="154046"/>
    <lineage>
        <taxon>Bacteria</taxon>
        <taxon>Bacillati</taxon>
        <taxon>Bacillota</taxon>
        <taxon>Clostridia</taxon>
        <taxon>Lachnospirales</taxon>
        <taxon>Lachnospiraceae</taxon>
        <taxon>Hungatella</taxon>
    </lineage>
</organism>
<protein>
    <submittedName>
        <fullName evidence="1">GNAT family N-acetyltransferase</fullName>
    </submittedName>
</protein>
<name>A0A413WTI5_9FIRM</name>
<dbReference type="Pfam" id="PF00583">
    <property type="entry name" value="Acetyltransf_1"/>
    <property type="match status" value="1"/>
</dbReference>
<dbReference type="SUPFAM" id="SSF55729">
    <property type="entry name" value="Acyl-CoA N-acyltransferases (Nat)"/>
    <property type="match status" value="1"/>
</dbReference>